<protein>
    <submittedName>
        <fullName evidence="1">Uncharacterized protein</fullName>
    </submittedName>
</protein>
<evidence type="ECO:0000313" key="2">
    <source>
        <dbReference type="Proteomes" id="UP000299102"/>
    </source>
</evidence>
<dbReference type="EMBL" id="BGZK01001054">
    <property type="protein sequence ID" value="GBP69858.1"/>
    <property type="molecule type" value="Genomic_DNA"/>
</dbReference>
<accession>A0A4C1Y1V9</accession>
<sequence length="82" mass="9205">MIRSSATVPVIKTPGLSNRRFTVFVRDAFTPAVRNTQDRNILPSNPGRGAPLENRAPARPIQLASFARAYPHLKITYVFRNK</sequence>
<keyword evidence="2" id="KW-1185">Reference proteome</keyword>
<name>A0A4C1Y1V9_EUMVA</name>
<reference evidence="1 2" key="1">
    <citation type="journal article" date="2019" name="Commun. Biol.">
        <title>The bagworm genome reveals a unique fibroin gene that provides high tensile strength.</title>
        <authorList>
            <person name="Kono N."/>
            <person name="Nakamura H."/>
            <person name="Ohtoshi R."/>
            <person name="Tomita M."/>
            <person name="Numata K."/>
            <person name="Arakawa K."/>
        </authorList>
    </citation>
    <scope>NUCLEOTIDE SEQUENCE [LARGE SCALE GENOMIC DNA]</scope>
</reference>
<proteinExistence type="predicted"/>
<dbReference type="Proteomes" id="UP000299102">
    <property type="component" value="Unassembled WGS sequence"/>
</dbReference>
<dbReference type="AlphaFoldDB" id="A0A4C1Y1V9"/>
<evidence type="ECO:0000313" key="1">
    <source>
        <dbReference type="EMBL" id="GBP69858.1"/>
    </source>
</evidence>
<gene>
    <name evidence="1" type="ORF">EVAR_89362_1</name>
</gene>
<organism evidence="1 2">
    <name type="scientific">Eumeta variegata</name>
    <name type="common">Bagworm moth</name>
    <name type="synonym">Eumeta japonica</name>
    <dbReference type="NCBI Taxonomy" id="151549"/>
    <lineage>
        <taxon>Eukaryota</taxon>
        <taxon>Metazoa</taxon>
        <taxon>Ecdysozoa</taxon>
        <taxon>Arthropoda</taxon>
        <taxon>Hexapoda</taxon>
        <taxon>Insecta</taxon>
        <taxon>Pterygota</taxon>
        <taxon>Neoptera</taxon>
        <taxon>Endopterygota</taxon>
        <taxon>Lepidoptera</taxon>
        <taxon>Glossata</taxon>
        <taxon>Ditrysia</taxon>
        <taxon>Tineoidea</taxon>
        <taxon>Psychidae</taxon>
        <taxon>Oiketicinae</taxon>
        <taxon>Eumeta</taxon>
    </lineage>
</organism>
<comment type="caution">
    <text evidence="1">The sequence shown here is derived from an EMBL/GenBank/DDBJ whole genome shotgun (WGS) entry which is preliminary data.</text>
</comment>